<dbReference type="EMBL" id="LAZR01047513">
    <property type="protein sequence ID" value="KKK94050.1"/>
    <property type="molecule type" value="Genomic_DNA"/>
</dbReference>
<feature type="non-terminal residue" evidence="3">
    <location>
        <position position="1"/>
    </location>
</feature>
<dbReference type="Gene3D" id="3.30.1450.10">
    <property type="match status" value="1"/>
</dbReference>
<keyword evidence="1" id="KW-0732">Signal</keyword>
<evidence type="ECO:0000256" key="2">
    <source>
        <dbReference type="SAM" id="MobiDB-lite"/>
    </source>
</evidence>
<proteinExistence type="predicted"/>
<feature type="compositionally biased region" description="Basic and acidic residues" evidence="2">
    <location>
        <begin position="35"/>
        <end position="45"/>
    </location>
</feature>
<evidence type="ECO:0000313" key="3">
    <source>
        <dbReference type="EMBL" id="KKK94050.1"/>
    </source>
</evidence>
<gene>
    <name evidence="3" type="ORF">LCGC14_2686760</name>
</gene>
<sequence>EQAQAERESELKYARIEAEQSKANERAAAAGPSREQLRAERESEREYARIEAAEKRPGATRAKYARIKTGMSYAEVVAIIGTSGEELSRSELAGHTTVMYQWKGTGISNMNAMFQNGGLITKAQFGLR</sequence>
<organism evidence="3">
    <name type="scientific">marine sediment metagenome</name>
    <dbReference type="NCBI Taxonomy" id="412755"/>
    <lineage>
        <taxon>unclassified sequences</taxon>
        <taxon>metagenomes</taxon>
        <taxon>ecological metagenomes</taxon>
    </lineage>
</organism>
<comment type="caution">
    <text evidence="3">The sequence shown here is derived from an EMBL/GenBank/DDBJ whole genome shotgun (WGS) entry which is preliminary data.</text>
</comment>
<accession>A0A0F9A777</accession>
<dbReference type="InterPro" id="IPR037873">
    <property type="entry name" value="BamE-like"/>
</dbReference>
<feature type="region of interest" description="Disordered" evidence="2">
    <location>
        <begin position="22"/>
        <end position="45"/>
    </location>
</feature>
<reference evidence="3" key="1">
    <citation type="journal article" date="2015" name="Nature">
        <title>Complex archaea that bridge the gap between prokaryotes and eukaryotes.</title>
        <authorList>
            <person name="Spang A."/>
            <person name="Saw J.H."/>
            <person name="Jorgensen S.L."/>
            <person name="Zaremba-Niedzwiedzka K."/>
            <person name="Martijn J."/>
            <person name="Lind A.E."/>
            <person name="van Eijk R."/>
            <person name="Schleper C."/>
            <person name="Guy L."/>
            <person name="Ettema T.J."/>
        </authorList>
    </citation>
    <scope>NUCLEOTIDE SEQUENCE</scope>
</reference>
<name>A0A0F9A777_9ZZZZ</name>
<evidence type="ECO:0000256" key="1">
    <source>
        <dbReference type="ARBA" id="ARBA00022729"/>
    </source>
</evidence>
<protein>
    <submittedName>
        <fullName evidence="3">Uncharacterized protein</fullName>
    </submittedName>
</protein>
<dbReference type="AlphaFoldDB" id="A0A0F9A777"/>